<feature type="region of interest" description="Disordered" evidence="2">
    <location>
        <begin position="111"/>
        <end position="227"/>
    </location>
</feature>
<organism evidence="3 4">
    <name type="scientific">Fukomys damarensis</name>
    <name type="common">Damaraland mole rat</name>
    <name type="synonym">Cryptomys damarensis</name>
    <dbReference type="NCBI Taxonomy" id="885580"/>
    <lineage>
        <taxon>Eukaryota</taxon>
        <taxon>Metazoa</taxon>
        <taxon>Chordata</taxon>
        <taxon>Craniata</taxon>
        <taxon>Vertebrata</taxon>
        <taxon>Euteleostomi</taxon>
        <taxon>Mammalia</taxon>
        <taxon>Eutheria</taxon>
        <taxon>Euarchontoglires</taxon>
        <taxon>Glires</taxon>
        <taxon>Rodentia</taxon>
        <taxon>Hystricomorpha</taxon>
        <taxon>Bathyergidae</taxon>
        <taxon>Fukomys</taxon>
    </lineage>
</organism>
<proteinExistence type="predicted"/>
<dbReference type="AlphaFoldDB" id="A0A091EJZ9"/>
<feature type="compositionally biased region" description="Basic and acidic residues" evidence="2">
    <location>
        <begin position="216"/>
        <end position="227"/>
    </location>
</feature>
<evidence type="ECO:0000313" key="3">
    <source>
        <dbReference type="EMBL" id="KFO35856.1"/>
    </source>
</evidence>
<dbReference type="PANTHER" id="PTHR13968">
    <property type="entry name" value="HETEROGENEOUS NUCLEAR RIBONUCLEOPROTEIN"/>
    <property type="match status" value="1"/>
</dbReference>
<accession>A0A091EJZ9</accession>
<feature type="compositionally biased region" description="Low complexity" evidence="2">
    <location>
        <begin position="127"/>
        <end position="137"/>
    </location>
</feature>
<reference evidence="3 4" key="1">
    <citation type="submission" date="2013-11" db="EMBL/GenBank/DDBJ databases">
        <title>The Damaraland mole rat (Fukomys damarensis) genome and evolution of African mole rats.</title>
        <authorList>
            <person name="Gladyshev V.N."/>
            <person name="Fang X."/>
        </authorList>
    </citation>
    <scope>NUCLEOTIDE SEQUENCE [LARGE SCALE GENOMIC DNA]</scope>
    <source>
        <tissue evidence="3">Liver</tissue>
    </source>
</reference>
<keyword evidence="1" id="KW-0694">RNA-binding</keyword>
<dbReference type="GO" id="GO:0005634">
    <property type="term" value="C:nucleus"/>
    <property type="evidence" value="ECO:0007669"/>
    <property type="project" value="TreeGrafter"/>
</dbReference>
<protein>
    <submittedName>
        <fullName evidence="3">Heterogeneous nuclear ribonucleoprotein C</fullName>
    </submittedName>
</protein>
<evidence type="ECO:0000313" key="4">
    <source>
        <dbReference type="Proteomes" id="UP000028990"/>
    </source>
</evidence>
<feature type="compositionally biased region" description="Polar residues" evidence="2">
    <location>
        <begin position="183"/>
        <end position="199"/>
    </location>
</feature>
<dbReference type="EMBL" id="KN121627">
    <property type="protein sequence ID" value="KFO35856.1"/>
    <property type="molecule type" value="Genomic_DNA"/>
</dbReference>
<gene>
    <name evidence="3" type="ORF">H920_02713</name>
</gene>
<dbReference type="GO" id="GO:0003723">
    <property type="term" value="F:RNA binding"/>
    <property type="evidence" value="ECO:0007669"/>
    <property type="project" value="UniProtKB-KW"/>
</dbReference>
<evidence type="ECO:0000256" key="2">
    <source>
        <dbReference type="SAM" id="MobiDB-lite"/>
    </source>
</evidence>
<evidence type="ECO:0000256" key="1">
    <source>
        <dbReference type="ARBA" id="ARBA00022884"/>
    </source>
</evidence>
<dbReference type="PANTHER" id="PTHR13968:SF3">
    <property type="entry name" value="HETEROGENEOUS NUCLEAR RIBONUCLEOPROTEINS C1_C2"/>
    <property type="match status" value="1"/>
</dbReference>
<name>A0A091EJZ9_FUKDA</name>
<feature type="compositionally biased region" description="Basic and acidic residues" evidence="2">
    <location>
        <begin position="152"/>
        <end position="174"/>
    </location>
</feature>
<dbReference type="GO" id="GO:1990904">
    <property type="term" value="C:ribonucleoprotein complex"/>
    <property type="evidence" value="ECO:0007669"/>
    <property type="project" value="UniProtKB-KW"/>
</dbReference>
<dbReference type="Proteomes" id="UP000028990">
    <property type="component" value="Unassembled WGS sequence"/>
</dbReference>
<keyword evidence="4" id="KW-1185">Reference proteome</keyword>
<sequence>MASEQELTEGERGPTEMCGEELAWWREQHMQGLCSGNALGKIWRKEEAAVLDQAKERKATVFIFVSSLIIRHDGSRCCQQDRSSLCELREFTGNPSPLVVKKSHAEAAFSEYGKTDTSQRGKSAFDSQSGPQGSSESGKLEGEDLQAAQKELTQRRQKVDAVLESLKKTEKEQSKGAADVQKAHQNCRSSKSLLGSTYDSVAEGNETPSLPSEGCQFKDESKGLSND</sequence>
<keyword evidence="3" id="KW-0687">Ribonucleoprotein</keyword>
<dbReference type="InterPro" id="IPR051186">
    <property type="entry name" value="RRM_HNRPC/RALY_subfam"/>
</dbReference>